<evidence type="ECO:0008006" key="5">
    <source>
        <dbReference type="Google" id="ProtNLM"/>
    </source>
</evidence>
<protein>
    <recommendedName>
        <fullName evidence="5">RNA dependent RNA polymerase</fullName>
    </recommendedName>
</protein>
<proteinExistence type="predicted"/>
<reference evidence="1 3" key="1">
    <citation type="submission" date="2016-10" db="EMBL/GenBank/DDBJ databases">
        <title>Complete Genome Sequence of Acetogen Clostridium formicoaceticum ATCC 27076.</title>
        <authorList>
            <person name="Bao T."/>
            <person name="Cheng C."/>
            <person name="Zhao J."/>
            <person name="Yang S.-T."/>
            <person name="Wang J."/>
            <person name="Wang M."/>
        </authorList>
    </citation>
    <scope>NUCLEOTIDE SEQUENCE [LARGE SCALE GENOMIC DNA]</scope>
    <source>
        <strain evidence="1 3">ATCC 27076</strain>
    </source>
</reference>
<keyword evidence="3" id="KW-1185">Reference proteome</keyword>
<dbReference type="RefSeq" id="WP_070969302.1">
    <property type="nucleotide sequence ID" value="NZ_CP017603.1"/>
</dbReference>
<organism evidence="2 4">
    <name type="scientific">Clostridium formicaceticum</name>
    <dbReference type="NCBI Taxonomy" id="1497"/>
    <lineage>
        <taxon>Bacteria</taxon>
        <taxon>Bacillati</taxon>
        <taxon>Bacillota</taxon>
        <taxon>Clostridia</taxon>
        <taxon>Eubacteriales</taxon>
        <taxon>Clostridiaceae</taxon>
        <taxon>Clostridium</taxon>
    </lineage>
</organism>
<evidence type="ECO:0000313" key="1">
    <source>
        <dbReference type="EMBL" id="AOY76900.1"/>
    </source>
</evidence>
<evidence type="ECO:0000313" key="2">
    <source>
        <dbReference type="EMBL" id="ARE87380.1"/>
    </source>
</evidence>
<dbReference type="EMBL" id="CP017603">
    <property type="protein sequence ID" value="AOY76900.1"/>
    <property type="molecule type" value="Genomic_DNA"/>
</dbReference>
<accession>A0AAC9RN89</accession>
<evidence type="ECO:0000313" key="4">
    <source>
        <dbReference type="Proteomes" id="UP000192478"/>
    </source>
</evidence>
<evidence type="ECO:0000313" key="3">
    <source>
        <dbReference type="Proteomes" id="UP000177894"/>
    </source>
</evidence>
<dbReference type="AlphaFoldDB" id="A0AAC9RN89"/>
<dbReference type="KEGG" id="cfm:BJL90_14180"/>
<name>A0AAC9RN89_9CLOT</name>
<dbReference type="Proteomes" id="UP000177894">
    <property type="component" value="Chromosome"/>
</dbReference>
<dbReference type="EMBL" id="CP020559">
    <property type="protein sequence ID" value="ARE87380.1"/>
    <property type="molecule type" value="Genomic_DNA"/>
</dbReference>
<dbReference type="Proteomes" id="UP000192478">
    <property type="component" value="Chromosome"/>
</dbReference>
<sequence length="882" mass="103949">MKNVRINNINTLAFLTDEERVLYNSLCEKYNELGNIKRYCYQVVFRDTTLSYKEHSKKLEENQYYKKDCTDLTKKKLNKEQKDQYNKLKEEYGFKAILSESDKIKKELNKLIKSRKMKDKCKLSVELNDYRKVYVSSSVLTKSVDAEDIFIVSLHNKHVKTTRIWEQIVKNGFTYTDTDGIEKKAIFYTASTGQIRKKKGFFVVEDSLNTVINKLNSGLTLEKINELGGCNVNKYLAYAALNTSSTEAWDRFDIDKAIVVDDFETEIEIEVDYIDNKTFKITRRKMFVPISHTDGCGLMLPSVSRKNMMIRLPWIKGLLTVANFKKFNEKYGNDTKIKDIYGKWHDIKDIEVIFSKSQFKMYKYYPNEVDGNGNVIKYGWDKYKELFKLHGCTANTTNVEPNKADFKEATLNYQMMQTLTDVEDKEIRDLLKKDLDYINDLYIDSNLQFKELTKRKDATAEILKKYPNFIHDEHVQNELSSRITSKRKELKRAEFHVNSAKYTFIIPDIIAWMQFLFCSGVNPQGVLKKGEVHCSMFKYNEDVDVLRSPHLWKEHCIRTNVEIEEEYREYFKIGNSRQLGVYTSVKDDISKRLMFDVDGDSALVVQDKLYNKIVKRNMKDVVPLYYEMGKAEPEKLSNVAFYKGIKSAFKYNQVGRYSNYMTAEWNTTQDIDTLRVLCSLNNYSIDASKTLYMCYPERDSDIYNKIEEAKNKDMPYFFQYIKDGYSNKELTTEQSTMNKLVWYLEEEFKNANGKRYVENTIEKFNHKEFLNNKSILGKKNLTALKEINYELAYQHYKEIGKMIEESIYTVKDEDDKSLVRSVYTDYKEKIKEYAKEINIQWTEHVDAIIALSYKKNKDSKNKTILLELFKEEILLNLEKNLK</sequence>
<gene>
    <name evidence="1" type="ORF">BJL90_14180</name>
    <name evidence="2" type="ORF">CLFO_17800</name>
</gene>
<reference evidence="2 4" key="2">
    <citation type="submission" date="2017-03" db="EMBL/GenBank/DDBJ databases">
        <title>Complete sequence of Clostridium formicaceticum DSM 92.</title>
        <authorList>
            <person name="Poehlein A."/>
            <person name="Karl M."/>
            <person name="Bengelsdorf F.R."/>
            <person name="Duerre P."/>
            <person name="Daniel R."/>
        </authorList>
    </citation>
    <scope>NUCLEOTIDE SEQUENCE [LARGE SCALE GENOMIC DNA]</scope>
    <source>
        <strain evidence="2 4">DSM 92</strain>
    </source>
</reference>